<dbReference type="EMBL" id="SIJB01000018">
    <property type="protein sequence ID" value="NBI28806.1"/>
    <property type="molecule type" value="Genomic_DNA"/>
</dbReference>
<dbReference type="Proteomes" id="UP000448943">
    <property type="component" value="Unassembled WGS sequence"/>
</dbReference>
<dbReference type="AlphaFoldDB" id="A0A6N9Q0T2"/>
<sequence length="297" mass="35154">MNQKKNIVLFPGTLQSYQNTLTTLLETEKYDEALKLLHYLLQCEGEDEETYKEWELLLEWLTTHTKTLQGDQKTDGDEEWDEKKIINEQIQKKLLEDEDYTNKLLKMLMNESSIEKKWLALDQLVHIEDTQMNKTIINWFQNESLDPMLQFKALQTLKQRGAKGKISFHKLGEKLKVNIENTPIHFKDYPNVIVDVIHRVREVTETNDPIISTFAEQTWKEYLSYIYGTRCYIELTQLHNSAPCAYALHKISLEMTIGNINKEQLMQSYDLKKDDVLTMEKTYKNLKSYIEKVLQIY</sequence>
<organism evidence="1 2">
    <name type="scientific">Chengkuizengella marina</name>
    <dbReference type="NCBI Taxonomy" id="2507566"/>
    <lineage>
        <taxon>Bacteria</taxon>
        <taxon>Bacillati</taxon>
        <taxon>Bacillota</taxon>
        <taxon>Bacilli</taxon>
        <taxon>Bacillales</taxon>
        <taxon>Paenibacillaceae</taxon>
        <taxon>Chengkuizengella</taxon>
    </lineage>
</organism>
<name>A0A6N9Q0T2_9BACL</name>
<accession>A0A6N9Q0T2</accession>
<dbReference type="OrthoDB" id="2677436at2"/>
<comment type="caution">
    <text evidence="1">The sequence shown here is derived from an EMBL/GenBank/DDBJ whole genome shotgun (WGS) entry which is preliminary data.</text>
</comment>
<gene>
    <name evidence="1" type="ORF">ERL59_07530</name>
</gene>
<dbReference type="RefSeq" id="WP_160645602.1">
    <property type="nucleotide sequence ID" value="NZ_SIJB01000018.1"/>
</dbReference>
<proteinExistence type="predicted"/>
<reference evidence="1 2" key="1">
    <citation type="submission" date="2019-01" db="EMBL/GenBank/DDBJ databases">
        <title>Chengkuizengella sp. nov., isolated from deep-sea sediment of East Pacific Ocean.</title>
        <authorList>
            <person name="Yang J."/>
            <person name="Lai Q."/>
            <person name="Shao Z."/>
        </authorList>
    </citation>
    <scope>NUCLEOTIDE SEQUENCE [LARGE SCALE GENOMIC DNA]</scope>
    <source>
        <strain evidence="1 2">YPA3-1-1</strain>
    </source>
</reference>
<protein>
    <submittedName>
        <fullName evidence="1">Uncharacterized protein</fullName>
    </submittedName>
</protein>
<evidence type="ECO:0000313" key="1">
    <source>
        <dbReference type="EMBL" id="NBI28806.1"/>
    </source>
</evidence>
<keyword evidence="2" id="KW-1185">Reference proteome</keyword>
<evidence type="ECO:0000313" key="2">
    <source>
        <dbReference type="Proteomes" id="UP000448943"/>
    </source>
</evidence>